<protein>
    <recommendedName>
        <fullName evidence="5">Enoyl reductase</fullName>
    </recommendedName>
</protein>
<feature type="chain" id="PRO_5039567192" description="Enoyl reductase" evidence="2">
    <location>
        <begin position="28"/>
        <end position="344"/>
    </location>
</feature>
<evidence type="ECO:0000256" key="2">
    <source>
        <dbReference type="SAM" id="SignalP"/>
    </source>
</evidence>
<accession>A0A5N6A133</accession>
<sequence length="344" mass="36974">MLKTRLTTGAVPLVAAVVLLGIFPATARADLTSDGDHETTGGSQGPIIDSAVGVARITYDPAEVGAGRGPTAAQTTWSPPACYYAPTHTPEEYQAYWDELSRDFYSSGNPQEDKDALRDSLEDSYGEDGEFPNYNIDRQGEGMFWRVVRNENHPDREAQYACETRTFWVDFGDPPPVDVPEVVDVEMLAELAYERIRVPDTAIEMNPGGAQTVNLATWVWLEQGEFEPVSVTASLDDYGLSATTTATPVGLSIEPGTGDAVTHPGSGECAIDAAAYREGAAGQEPPCGVTYLRSTPEGGAYELTASVRWEIAWEGSDGSGGTLPDGVFETTYDVTVDEVQTIVR</sequence>
<dbReference type="EMBL" id="VDLY02000019">
    <property type="protein sequence ID" value="KAB8161380.1"/>
    <property type="molecule type" value="Genomic_DNA"/>
</dbReference>
<feature type="signal peptide" evidence="2">
    <location>
        <begin position="1"/>
        <end position="27"/>
    </location>
</feature>
<evidence type="ECO:0000313" key="4">
    <source>
        <dbReference type="Proteomes" id="UP000314251"/>
    </source>
</evidence>
<dbReference type="AlphaFoldDB" id="A0A5N6A133"/>
<feature type="region of interest" description="Disordered" evidence="1">
    <location>
        <begin position="104"/>
        <end position="133"/>
    </location>
</feature>
<organism evidence="3 4">
    <name type="scientific">Streptomyces mimosae</name>
    <dbReference type="NCBI Taxonomy" id="2586635"/>
    <lineage>
        <taxon>Bacteria</taxon>
        <taxon>Bacillati</taxon>
        <taxon>Actinomycetota</taxon>
        <taxon>Actinomycetes</taxon>
        <taxon>Kitasatosporales</taxon>
        <taxon>Streptomycetaceae</taxon>
        <taxon>Streptomyces</taxon>
    </lineage>
</organism>
<dbReference type="OrthoDB" id="4072449at2"/>
<gene>
    <name evidence="3" type="ORF">FH607_025165</name>
</gene>
<keyword evidence="2" id="KW-0732">Signal</keyword>
<evidence type="ECO:0008006" key="5">
    <source>
        <dbReference type="Google" id="ProtNLM"/>
    </source>
</evidence>
<keyword evidence="4" id="KW-1185">Reference proteome</keyword>
<proteinExistence type="predicted"/>
<name>A0A5N6A133_9ACTN</name>
<feature type="compositionally biased region" description="Basic and acidic residues" evidence="1">
    <location>
        <begin position="111"/>
        <end position="121"/>
    </location>
</feature>
<dbReference type="Proteomes" id="UP000314251">
    <property type="component" value="Unassembled WGS sequence"/>
</dbReference>
<evidence type="ECO:0000313" key="3">
    <source>
        <dbReference type="EMBL" id="KAB8161380.1"/>
    </source>
</evidence>
<comment type="caution">
    <text evidence="3">The sequence shown here is derived from an EMBL/GenBank/DDBJ whole genome shotgun (WGS) entry which is preliminary data.</text>
</comment>
<evidence type="ECO:0000256" key="1">
    <source>
        <dbReference type="SAM" id="MobiDB-lite"/>
    </source>
</evidence>
<reference evidence="3" key="1">
    <citation type="submission" date="2019-10" db="EMBL/GenBank/DDBJ databases">
        <title>Nonomuraea sp. nov., isolated from Phyllanthus amarus.</title>
        <authorList>
            <person name="Klykleung N."/>
            <person name="Tanasupawat S."/>
        </authorList>
    </citation>
    <scope>NUCLEOTIDE SEQUENCE [LARGE SCALE GENOMIC DNA]</scope>
    <source>
        <strain evidence="3">3MP-10</strain>
    </source>
</reference>